<keyword evidence="1" id="KW-0472">Membrane</keyword>
<sequence>MLLSKADFHLLFFTVPVIAVPFRLGISIHIKVKLRNGVNNFSYSWLC</sequence>
<evidence type="ECO:0000256" key="1">
    <source>
        <dbReference type="SAM" id="Phobius"/>
    </source>
</evidence>
<dbReference type="AlphaFoldDB" id="A0A8H9D9Q0"/>
<dbReference type="EMBL" id="CAJNAP010000023">
    <property type="protein sequence ID" value="CAE6508351.1"/>
    <property type="molecule type" value="Genomic_DNA"/>
</dbReference>
<evidence type="ECO:0000313" key="3">
    <source>
        <dbReference type="Proteomes" id="UP000601736"/>
    </source>
</evidence>
<protein>
    <submittedName>
        <fullName evidence="2">Uncharacterized protein</fullName>
    </submittedName>
</protein>
<proteinExistence type="predicted"/>
<dbReference type="Proteomes" id="UP000601736">
    <property type="component" value="Unassembled WGS sequence"/>
</dbReference>
<gene>
    <name evidence="2" type="ORF">NMYAN_30004</name>
</gene>
<keyword evidence="1" id="KW-0812">Transmembrane</keyword>
<name>A0A8H9D9Q0_9PROT</name>
<accession>A0A8H9D9Q0</accession>
<feature type="transmembrane region" description="Helical" evidence="1">
    <location>
        <begin position="6"/>
        <end position="26"/>
    </location>
</feature>
<organism evidence="2 3">
    <name type="scientific">Nitrosomonas nitrosa</name>
    <dbReference type="NCBI Taxonomy" id="52442"/>
    <lineage>
        <taxon>Bacteria</taxon>
        <taxon>Pseudomonadati</taxon>
        <taxon>Pseudomonadota</taxon>
        <taxon>Betaproteobacteria</taxon>
        <taxon>Nitrosomonadales</taxon>
        <taxon>Nitrosomonadaceae</taxon>
        <taxon>Nitrosomonas</taxon>
    </lineage>
</organism>
<comment type="caution">
    <text evidence="2">The sequence shown here is derived from an EMBL/GenBank/DDBJ whole genome shotgun (WGS) entry which is preliminary data.</text>
</comment>
<evidence type="ECO:0000313" key="2">
    <source>
        <dbReference type="EMBL" id="CAE6508351.1"/>
    </source>
</evidence>
<keyword evidence="1" id="KW-1133">Transmembrane helix</keyword>
<reference evidence="2" key="1">
    <citation type="submission" date="2021-02" db="EMBL/GenBank/DDBJ databases">
        <authorList>
            <person name="Han P."/>
        </authorList>
    </citation>
    <scope>NUCLEOTIDE SEQUENCE</scope>
    <source>
        <strain evidence="2">Nitrosomonas nitrosa 18-3D</strain>
    </source>
</reference>